<feature type="coiled-coil region" evidence="1">
    <location>
        <begin position="47"/>
        <end position="134"/>
    </location>
</feature>
<accession>A0ABN8R2P2</accession>
<organism evidence="2 3">
    <name type="scientific">Porites lobata</name>
    <dbReference type="NCBI Taxonomy" id="104759"/>
    <lineage>
        <taxon>Eukaryota</taxon>
        <taxon>Metazoa</taxon>
        <taxon>Cnidaria</taxon>
        <taxon>Anthozoa</taxon>
        <taxon>Hexacorallia</taxon>
        <taxon>Scleractinia</taxon>
        <taxon>Fungiina</taxon>
        <taxon>Poritidae</taxon>
        <taxon>Porites</taxon>
    </lineage>
</organism>
<name>A0ABN8R2P2_9CNID</name>
<dbReference type="EMBL" id="CALNXK010000172">
    <property type="protein sequence ID" value="CAH3172335.1"/>
    <property type="molecule type" value="Genomic_DNA"/>
</dbReference>
<proteinExistence type="predicted"/>
<sequence length="309" mass="36307">MALVSLSFKFFRDLETALEAVKNGDVRLSAFLLKSIKQGGSLLQQHIALLRDQLKESEKEYQQKVEILTRDMNELYKQEEDIKKKKEKLETKKHLLANERELCSRKKEDARRRYQEAQKEMKEAESKMKEYHDYWWVPVYGTYLVLREVFDSNTTKNLNAYKEMQGYARDMERAETDIAWVNSAIWEVEREQNKILRKVEDLKRQRDACHEKLGDIKTSTSFVIQTVRSCDEVGMLTNAATIKTEQLQILMDLVAEENTERFLSSKGLQTKITSFEERWMKVAEMITSEKNNLTINGLLVTKTDMSLKH</sequence>
<keyword evidence="1" id="KW-0175">Coiled coil</keyword>
<comment type="caution">
    <text evidence="2">The sequence shown here is derived from an EMBL/GenBank/DDBJ whole genome shotgun (WGS) entry which is preliminary data.</text>
</comment>
<evidence type="ECO:0000256" key="1">
    <source>
        <dbReference type="SAM" id="Coils"/>
    </source>
</evidence>
<dbReference type="Proteomes" id="UP001159405">
    <property type="component" value="Unassembled WGS sequence"/>
</dbReference>
<evidence type="ECO:0000313" key="3">
    <source>
        <dbReference type="Proteomes" id="UP001159405"/>
    </source>
</evidence>
<gene>
    <name evidence="2" type="ORF">PLOB_00012931</name>
</gene>
<protein>
    <submittedName>
        <fullName evidence="2">Uncharacterized protein</fullName>
    </submittedName>
</protein>
<keyword evidence="3" id="KW-1185">Reference proteome</keyword>
<reference evidence="2 3" key="1">
    <citation type="submission" date="2022-05" db="EMBL/GenBank/DDBJ databases">
        <authorList>
            <consortium name="Genoscope - CEA"/>
            <person name="William W."/>
        </authorList>
    </citation>
    <scope>NUCLEOTIDE SEQUENCE [LARGE SCALE GENOMIC DNA]</scope>
</reference>
<evidence type="ECO:0000313" key="2">
    <source>
        <dbReference type="EMBL" id="CAH3172335.1"/>
    </source>
</evidence>